<feature type="signal peptide" evidence="1">
    <location>
        <begin position="1"/>
        <end position="23"/>
    </location>
</feature>
<accession>A0A1M5E1H1</accession>
<dbReference type="OrthoDB" id="6168142at2"/>
<dbReference type="Proteomes" id="UP000184346">
    <property type="component" value="Unassembled WGS sequence"/>
</dbReference>
<dbReference type="InterPro" id="IPR019637">
    <property type="entry name" value="DUF2501"/>
</dbReference>
<dbReference type="Pfam" id="PF10696">
    <property type="entry name" value="DUF2501"/>
    <property type="match status" value="1"/>
</dbReference>
<name>A0A1M5E1H1_9GAMM</name>
<dbReference type="RefSeq" id="WP_072825053.1">
    <property type="nucleotide sequence ID" value="NZ_FQUJ01000020.1"/>
</dbReference>
<keyword evidence="3" id="KW-1185">Reference proteome</keyword>
<evidence type="ECO:0000313" key="2">
    <source>
        <dbReference type="EMBL" id="SHF73118.1"/>
    </source>
</evidence>
<sequence>MNKHLACAAGLVAIVGFAPLSSATSLDSMKDKAGSLLSGQSDSSSGSLLSSLSSGSFDLGSMSNVAGVLGYCQEQGYSKSATQTVKEKLLGKLGGQQEASRDKSYQEGLSGILQGQEEGKSFNLGGIKDQVGEKVCGAIADKAMSSFLGG</sequence>
<dbReference type="EMBL" id="FQUJ01000020">
    <property type="protein sequence ID" value="SHF73118.1"/>
    <property type="molecule type" value="Genomic_DNA"/>
</dbReference>
<dbReference type="AlphaFoldDB" id="A0A1M5E1H1"/>
<reference evidence="2 3" key="1">
    <citation type="submission" date="2016-11" db="EMBL/GenBank/DDBJ databases">
        <authorList>
            <person name="Jaros S."/>
            <person name="Januszkiewicz K."/>
            <person name="Wedrychowicz H."/>
        </authorList>
    </citation>
    <scope>NUCLEOTIDE SEQUENCE [LARGE SCALE GENOMIC DNA]</scope>
    <source>
        <strain evidence="2 3">DSM 19980</strain>
    </source>
</reference>
<protein>
    <recommendedName>
        <fullName evidence="4">DUF2501 domain-containing protein</fullName>
    </recommendedName>
</protein>
<feature type="chain" id="PRO_5012747917" description="DUF2501 domain-containing protein" evidence="1">
    <location>
        <begin position="24"/>
        <end position="150"/>
    </location>
</feature>
<evidence type="ECO:0000313" key="3">
    <source>
        <dbReference type="Proteomes" id="UP000184346"/>
    </source>
</evidence>
<keyword evidence="1" id="KW-0732">Signal</keyword>
<proteinExistence type="predicted"/>
<organism evidence="2 3">
    <name type="scientific">Modicisalibacter ilicicola DSM 19980</name>
    <dbReference type="NCBI Taxonomy" id="1121942"/>
    <lineage>
        <taxon>Bacteria</taxon>
        <taxon>Pseudomonadati</taxon>
        <taxon>Pseudomonadota</taxon>
        <taxon>Gammaproteobacteria</taxon>
        <taxon>Oceanospirillales</taxon>
        <taxon>Halomonadaceae</taxon>
        <taxon>Modicisalibacter</taxon>
    </lineage>
</organism>
<evidence type="ECO:0008006" key="4">
    <source>
        <dbReference type="Google" id="ProtNLM"/>
    </source>
</evidence>
<gene>
    <name evidence="2" type="ORF">SAMN02745148_03395</name>
</gene>
<evidence type="ECO:0000256" key="1">
    <source>
        <dbReference type="SAM" id="SignalP"/>
    </source>
</evidence>